<evidence type="ECO:0000313" key="2">
    <source>
        <dbReference type="Proteomes" id="UP001531129"/>
    </source>
</evidence>
<reference evidence="1 2" key="1">
    <citation type="submission" date="2024-01" db="EMBL/GenBank/DDBJ databases">
        <title>Draft genome sequences of three bacterial strains isolated from Acacia saligna represent a potential new species within the genus Rhizobium.</title>
        <authorList>
            <person name="Tambong J.T."/>
            <person name="Mnasri B."/>
        </authorList>
    </citation>
    <scope>NUCLEOTIDE SEQUENCE [LARGE SCALE GENOMIC DNA]</scope>
    <source>
        <strain evidence="1 2">1AS12I</strain>
    </source>
</reference>
<gene>
    <name evidence="1" type="ORF">V8Q02_34740</name>
</gene>
<feature type="non-terminal residue" evidence="1">
    <location>
        <position position="1"/>
    </location>
</feature>
<sequence>RAIHKYKYLPFVDRRYKSQSISPAKPAAMRFGQDGRLSVSIRTWQIDRDSAETDDHRLCRAIEDDSHIRLVSHLFS</sequence>
<name>A0ABU8CW99_9HYPH</name>
<proteinExistence type="predicted"/>
<evidence type="ECO:0000313" key="1">
    <source>
        <dbReference type="EMBL" id="MEI1253095.1"/>
    </source>
</evidence>
<organism evidence="1 2">
    <name type="scientific">Rhizobium aouanii</name>
    <dbReference type="NCBI Taxonomy" id="3118145"/>
    <lineage>
        <taxon>Bacteria</taxon>
        <taxon>Pseudomonadati</taxon>
        <taxon>Pseudomonadota</taxon>
        <taxon>Alphaproteobacteria</taxon>
        <taxon>Hyphomicrobiales</taxon>
        <taxon>Rhizobiaceae</taxon>
        <taxon>Rhizobium/Agrobacterium group</taxon>
        <taxon>Rhizobium</taxon>
    </lineage>
</organism>
<accession>A0ABU8CW99</accession>
<dbReference type="Proteomes" id="UP001531129">
    <property type="component" value="Unassembled WGS sequence"/>
</dbReference>
<dbReference type="RefSeq" id="WP_335916763.1">
    <property type="nucleotide sequence ID" value="NZ_JBAMYB010000055.1"/>
</dbReference>
<protein>
    <submittedName>
        <fullName evidence="1">Uncharacterized protein</fullName>
    </submittedName>
</protein>
<comment type="caution">
    <text evidence="1">The sequence shown here is derived from an EMBL/GenBank/DDBJ whole genome shotgun (WGS) entry which is preliminary data.</text>
</comment>
<dbReference type="EMBL" id="JBAMYC010000059">
    <property type="protein sequence ID" value="MEI1253095.1"/>
    <property type="molecule type" value="Genomic_DNA"/>
</dbReference>
<keyword evidence="2" id="KW-1185">Reference proteome</keyword>